<organism evidence="2 3">
    <name type="scientific">Orthobunyavirus thimiriense</name>
    <dbReference type="NCBI Taxonomy" id="3052449"/>
    <lineage>
        <taxon>Viruses</taxon>
        <taxon>Riboviria</taxon>
        <taxon>Orthornavirae</taxon>
        <taxon>Negarnaviricota</taxon>
        <taxon>Polyploviricotina</taxon>
        <taxon>Bunyaviricetes</taxon>
        <taxon>Elliovirales</taxon>
        <taxon>Peribunyaviridae</taxon>
        <taxon>Orthobunyavirus</taxon>
    </lineage>
</organism>
<dbReference type="EMBL" id="MH484338">
    <property type="protein sequence ID" value="AXP32073.1"/>
    <property type="molecule type" value="Viral_cRNA"/>
</dbReference>
<dbReference type="Proteomes" id="UP000307012">
    <property type="component" value="Genome"/>
</dbReference>
<accession>A0A346JEZ8</accession>
<evidence type="ECO:0000313" key="2">
    <source>
        <dbReference type="EMBL" id="AXP32073.1"/>
    </source>
</evidence>
<evidence type="ECO:0000313" key="3">
    <source>
        <dbReference type="Proteomes" id="UP000307012"/>
    </source>
</evidence>
<reference evidence="2 3" key="1">
    <citation type="submission" date="2018-06" db="EMBL/GenBank/DDBJ databases">
        <title>Genomic Characterization of Bunyamwera and Simbu Serogroup Bunyaviruses.</title>
        <authorList>
            <person name="Layton M."/>
            <person name="Bergren N."/>
            <person name="Lee J."/>
            <person name="Russell B."/>
            <person name="Stenglein M."/>
            <person name="Kading R."/>
        </authorList>
    </citation>
    <scope>NUCLEOTIDE SEQUENCE [LARGE SCALE GENOMIC DNA]</scope>
    <source>
        <strain evidence="2 3">VRC 66414</strain>
    </source>
</reference>
<name>A0A346JEZ8_9VIRU</name>
<sequence>MYSTMYLNGLHLHLIRRKHMWHLKLHTDKLSLLTQLECSSSIKSAPRIVSVRRRNQLSILHLTSTSFEWLITIFHNSNQTRLVMQTLPCTASLDTLRFG</sequence>
<evidence type="ECO:0000256" key="1">
    <source>
        <dbReference type="ARBA" id="ARBA00014100"/>
    </source>
</evidence>
<proteinExistence type="predicted"/>
<dbReference type="InterPro" id="IPR000797">
    <property type="entry name" value="Bunya_NSs"/>
</dbReference>
<dbReference type="Pfam" id="PF01104">
    <property type="entry name" value="Bunya_NS-S"/>
    <property type="match status" value="1"/>
</dbReference>
<dbReference type="RefSeq" id="YP_010839439.1">
    <property type="nucleotide sequence ID" value="NC_077828.1"/>
</dbReference>
<dbReference type="GO" id="GO:0016032">
    <property type="term" value="P:viral process"/>
    <property type="evidence" value="ECO:0007669"/>
    <property type="project" value="InterPro"/>
</dbReference>
<dbReference type="KEGG" id="vg:80549120"/>
<dbReference type="GeneID" id="80549120"/>
<dbReference type="PIRSF" id="PIRSF003954">
    <property type="entry name" value="NS-S_OrthobunV"/>
    <property type="match status" value="1"/>
</dbReference>
<protein>
    <recommendedName>
        <fullName evidence="1">Non-structural protein NS-S</fullName>
    </recommendedName>
</protein>
<keyword evidence="3" id="KW-1185">Reference proteome</keyword>